<dbReference type="Proteomes" id="UP001214043">
    <property type="component" value="Chromosome"/>
</dbReference>
<dbReference type="RefSeq" id="WP_274492707.1">
    <property type="nucleotide sequence ID" value="NZ_CP118166.1"/>
</dbReference>
<dbReference type="EMBL" id="CP118166">
    <property type="protein sequence ID" value="WDI30885.1"/>
    <property type="molecule type" value="Genomic_DNA"/>
</dbReference>
<keyword evidence="2" id="KW-1133">Transmembrane helix</keyword>
<keyword evidence="4" id="KW-1185">Reference proteome</keyword>
<feature type="transmembrane region" description="Helical" evidence="2">
    <location>
        <begin position="90"/>
        <end position="108"/>
    </location>
</feature>
<evidence type="ECO:0000256" key="2">
    <source>
        <dbReference type="SAM" id="Phobius"/>
    </source>
</evidence>
<reference evidence="3" key="1">
    <citation type="submission" date="2023-02" db="EMBL/GenBank/DDBJ databases">
        <title>Genome sequence of Hyphococcus flavus.</title>
        <authorList>
            <person name="Rong J.-C."/>
            <person name="Zhao Q."/>
            <person name="Yi M."/>
            <person name="Wu J.-Y."/>
        </authorList>
    </citation>
    <scope>NUCLEOTIDE SEQUENCE</scope>
    <source>
        <strain evidence="3">MCCC 1K03223</strain>
    </source>
</reference>
<accession>A0AAE9ZIF2</accession>
<organism evidence="3 4">
    <name type="scientific">Hyphococcus flavus</name>
    <dbReference type="NCBI Taxonomy" id="1866326"/>
    <lineage>
        <taxon>Bacteria</taxon>
        <taxon>Pseudomonadati</taxon>
        <taxon>Pseudomonadota</taxon>
        <taxon>Alphaproteobacteria</taxon>
        <taxon>Parvularculales</taxon>
        <taxon>Parvularculaceae</taxon>
        <taxon>Hyphococcus</taxon>
    </lineage>
</organism>
<evidence type="ECO:0000313" key="4">
    <source>
        <dbReference type="Proteomes" id="UP001214043"/>
    </source>
</evidence>
<evidence type="ECO:0000313" key="3">
    <source>
        <dbReference type="EMBL" id="WDI30885.1"/>
    </source>
</evidence>
<evidence type="ECO:0000256" key="1">
    <source>
        <dbReference type="SAM" id="MobiDB-lite"/>
    </source>
</evidence>
<protein>
    <submittedName>
        <fullName evidence="3">Uncharacterized protein</fullName>
    </submittedName>
</protein>
<name>A0AAE9ZIF2_9PROT</name>
<keyword evidence="2" id="KW-0472">Membrane</keyword>
<dbReference type="AlphaFoldDB" id="A0AAE9ZIF2"/>
<keyword evidence="2" id="KW-0812">Transmembrane</keyword>
<gene>
    <name evidence="3" type="ORF">PUV54_13065</name>
</gene>
<proteinExistence type="predicted"/>
<sequence>MNRVLLPDGVAPTNDKTELGGEADLDLPDTATPAFASPQKADPAPQTMPIVQQTLKRGKFDRFVEDDDDEDDRKKDDVNIVNAPHTPGPLLLLIAIGLVLAALAAFAMSNKQEPLPLCADLPEWNQYNCRAG</sequence>
<feature type="region of interest" description="Disordered" evidence="1">
    <location>
        <begin position="1"/>
        <end position="84"/>
    </location>
</feature>
<dbReference type="KEGG" id="hfl:PUV54_13065"/>